<name>A0ABQ4X449_9ASTR</name>
<proteinExistence type="predicted"/>
<accession>A0ABQ4X449</accession>
<feature type="region of interest" description="Disordered" evidence="1">
    <location>
        <begin position="36"/>
        <end position="62"/>
    </location>
</feature>
<keyword evidence="3" id="KW-1185">Reference proteome</keyword>
<sequence length="265" mass="27849">MSSFPLAGFDTSESAKSSGYELSLVAGIATGALVKGGSRSEVPAQVEGEKCGGSSSGAGAAEESASKADAALSIQIKKSSALRKPLSKKGQLVIGPPKSATGESTVSSSHEATDCLCSLEAGSKQLVSKGSSKTSTFLAFASTRSEPLVSAWPEPRSAPVSHHISRIVFDPMEDSVKTPSTILQNFSATLHINLNVYATGTIFHESKWPLTTSGLITFFRQNELRLPQVSTFSITRSTNLKFNGLLPVEASDLCDLHAALRLLFL</sequence>
<evidence type="ECO:0000313" key="3">
    <source>
        <dbReference type="Proteomes" id="UP001151760"/>
    </source>
</evidence>
<dbReference type="Proteomes" id="UP001151760">
    <property type="component" value="Unassembled WGS sequence"/>
</dbReference>
<evidence type="ECO:0000256" key="1">
    <source>
        <dbReference type="SAM" id="MobiDB-lite"/>
    </source>
</evidence>
<comment type="caution">
    <text evidence="2">The sequence shown here is derived from an EMBL/GenBank/DDBJ whole genome shotgun (WGS) entry which is preliminary data.</text>
</comment>
<evidence type="ECO:0000313" key="2">
    <source>
        <dbReference type="EMBL" id="GJS59892.1"/>
    </source>
</evidence>
<organism evidence="2 3">
    <name type="scientific">Tanacetum coccineum</name>
    <dbReference type="NCBI Taxonomy" id="301880"/>
    <lineage>
        <taxon>Eukaryota</taxon>
        <taxon>Viridiplantae</taxon>
        <taxon>Streptophyta</taxon>
        <taxon>Embryophyta</taxon>
        <taxon>Tracheophyta</taxon>
        <taxon>Spermatophyta</taxon>
        <taxon>Magnoliopsida</taxon>
        <taxon>eudicotyledons</taxon>
        <taxon>Gunneridae</taxon>
        <taxon>Pentapetalae</taxon>
        <taxon>asterids</taxon>
        <taxon>campanulids</taxon>
        <taxon>Asterales</taxon>
        <taxon>Asteraceae</taxon>
        <taxon>Asteroideae</taxon>
        <taxon>Anthemideae</taxon>
        <taxon>Anthemidinae</taxon>
        <taxon>Tanacetum</taxon>
    </lineage>
</organism>
<gene>
    <name evidence="2" type="ORF">Tco_0654676</name>
</gene>
<reference evidence="2" key="1">
    <citation type="journal article" date="2022" name="Int. J. Mol. Sci.">
        <title>Draft Genome of Tanacetum Coccineum: Genomic Comparison of Closely Related Tanacetum-Family Plants.</title>
        <authorList>
            <person name="Yamashiro T."/>
            <person name="Shiraishi A."/>
            <person name="Nakayama K."/>
            <person name="Satake H."/>
        </authorList>
    </citation>
    <scope>NUCLEOTIDE SEQUENCE</scope>
</reference>
<protein>
    <submittedName>
        <fullName evidence="2">Uncharacterized protein</fullName>
    </submittedName>
</protein>
<dbReference type="EMBL" id="BQNB010009182">
    <property type="protein sequence ID" value="GJS59892.1"/>
    <property type="molecule type" value="Genomic_DNA"/>
</dbReference>
<reference evidence="2" key="2">
    <citation type="submission" date="2022-01" db="EMBL/GenBank/DDBJ databases">
        <authorList>
            <person name="Yamashiro T."/>
            <person name="Shiraishi A."/>
            <person name="Satake H."/>
            <person name="Nakayama K."/>
        </authorList>
    </citation>
    <scope>NUCLEOTIDE SEQUENCE</scope>
</reference>